<dbReference type="PANTHER" id="PTHR10696">
    <property type="entry name" value="GAMMA-BUTYROBETAINE HYDROXYLASE-RELATED"/>
    <property type="match status" value="1"/>
</dbReference>
<keyword evidence="10" id="KW-1185">Reference proteome</keyword>
<keyword evidence="3" id="KW-0479">Metal-binding</keyword>
<comment type="cofactor">
    <cofactor evidence="1">
        <name>Fe(2+)</name>
        <dbReference type="ChEBI" id="CHEBI:29033"/>
    </cofactor>
</comment>
<dbReference type="InterPro" id="IPR010376">
    <property type="entry name" value="GBBH-like_N"/>
</dbReference>
<dbReference type="SUPFAM" id="SSF51197">
    <property type="entry name" value="Clavaminate synthase-like"/>
    <property type="match status" value="1"/>
</dbReference>
<dbReference type="GO" id="GO:0016706">
    <property type="term" value="F:2-oxoglutarate-dependent dioxygenase activity"/>
    <property type="evidence" value="ECO:0007669"/>
    <property type="project" value="UniProtKB-ARBA"/>
</dbReference>
<evidence type="ECO:0000256" key="3">
    <source>
        <dbReference type="ARBA" id="ARBA00022723"/>
    </source>
</evidence>
<reference evidence="9 10" key="1">
    <citation type="submission" date="2019-03" db="EMBL/GenBank/DDBJ databases">
        <title>Draft genome sequences of novel Actinobacteria.</title>
        <authorList>
            <person name="Sahin N."/>
            <person name="Ay H."/>
            <person name="Saygin H."/>
        </authorList>
    </citation>
    <scope>NUCLEOTIDE SEQUENCE [LARGE SCALE GENOMIC DNA]</scope>
    <source>
        <strain evidence="9 10">5K548</strain>
    </source>
</reference>
<keyword evidence="4" id="KW-0223">Dioxygenase</keyword>
<protein>
    <submittedName>
        <fullName evidence="9">DUF971 domain-containing protein</fullName>
    </submittedName>
</protein>
<keyword evidence="5" id="KW-0560">Oxidoreductase</keyword>
<dbReference type="GO" id="GO:0045329">
    <property type="term" value="P:carnitine biosynthetic process"/>
    <property type="evidence" value="ECO:0007669"/>
    <property type="project" value="TreeGrafter"/>
</dbReference>
<proteinExistence type="inferred from homology"/>
<accession>A0A4R5BDU7</accession>
<dbReference type="Proteomes" id="UP000294723">
    <property type="component" value="Unassembled WGS sequence"/>
</dbReference>
<evidence type="ECO:0000259" key="8">
    <source>
        <dbReference type="Pfam" id="PF06155"/>
    </source>
</evidence>
<organism evidence="9 10">
    <name type="scientific">Saccharopolyspora karakumensis</name>
    <dbReference type="NCBI Taxonomy" id="2530386"/>
    <lineage>
        <taxon>Bacteria</taxon>
        <taxon>Bacillati</taxon>
        <taxon>Actinomycetota</taxon>
        <taxon>Actinomycetes</taxon>
        <taxon>Pseudonocardiales</taxon>
        <taxon>Pseudonocardiaceae</taxon>
        <taxon>Saccharopolyspora</taxon>
    </lineage>
</organism>
<dbReference type="PANTHER" id="PTHR10696:SF25">
    <property type="entry name" value="OXIDOREDUCTASE AIM17-RELATED"/>
    <property type="match status" value="1"/>
</dbReference>
<evidence type="ECO:0000313" key="9">
    <source>
        <dbReference type="EMBL" id="TDD81964.1"/>
    </source>
</evidence>
<dbReference type="InterPro" id="IPR038492">
    <property type="entry name" value="GBBH-like_N_sf"/>
</dbReference>
<feature type="domain" description="Gamma-butyrobetaine hydroxylase-like N-terminal" evidence="8">
    <location>
        <begin position="37"/>
        <end position="107"/>
    </location>
</feature>
<evidence type="ECO:0000256" key="5">
    <source>
        <dbReference type="ARBA" id="ARBA00023002"/>
    </source>
</evidence>
<dbReference type="EMBL" id="SMLA01000071">
    <property type="protein sequence ID" value="TDD81964.1"/>
    <property type="molecule type" value="Genomic_DNA"/>
</dbReference>
<comment type="caution">
    <text evidence="9">The sequence shown here is derived from an EMBL/GenBank/DDBJ whole genome shotgun (WGS) entry which is preliminary data.</text>
</comment>
<evidence type="ECO:0000256" key="1">
    <source>
        <dbReference type="ARBA" id="ARBA00001954"/>
    </source>
</evidence>
<dbReference type="Pfam" id="PF02668">
    <property type="entry name" value="TauD"/>
    <property type="match status" value="1"/>
</dbReference>
<dbReference type="AlphaFoldDB" id="A0A4R5BDU7"/>
<name>A0A4R5BDU7_9PSEU</name>
<keyword evidence="6" id="KW-0408">Iron</keyword>
<dbReference type="Gene3D" id="3.30.2020.30">
    <property type="match status" value="1"/>
</dbReference>
<evidence type="ECO:0000256" key="2">
    <source>
        <dbReference type="ARBA" id="ARBA00008654"/>
    </source>
</evidence>
<sequence length="404" mass="45542">MIEDTDPHSAPPPHVAADVEPEGTLRLGHRNLSLVLDGRERHFHYVWLRDNSWAAADRIFQSSERKLFTPSIATAIAPTEAAFDPLEGLEVLWNDGQRSRYSPEWLRRHDYSETPRTARRHAVTLWDETGIDLPRFAHADVVNTTEGQLSYLDAVIEHGAAIVTGVPSADREVERFAETLGHVREVAFERVHNVHHDPTGYNVAHTPGELKPHTDLPSYNWPPSVQLLHVLTNQAAGGESTLVDGWAALAELRAQAAAHFEILCRVPVPYQLFSEVEDTWAENPMIQLDTDGNVKVFRFSNQLAQPLSIPFDQVEPFYDAYRHLGGIIDSGRHRATFKSEDGDLITVHSHRVLHGRLPYDPASGARHLQDVYMEFDDLLARRRVLRGEHKPVPAQQPDETREAS</sequence>
<dbReference type="InterPro" id="IPR050411">
    <property type="entry name" value="AlphaKG_dependent_hydroxylases"/>
</dbReference>
<gene>
    <name evidence="9" type="ORF">E1202_28230</name>
</gene>
<evidence type="ECO:0000256" key="4">
    <source>
        <dbReference type="ARBA" id="ARBA00022964"/>
    </source>
</evidence>
<dbReference type="Pfam" id="PF06155">
    <property type="entry name" value="GBBH-like_N"/>
    <property type="match status" value="1"/>
</dbReference>
<evidence type="ECO:0000259" key="7">
    <source>
        <dbReference type="Pfam" id="PF02668"/>
    </source>
</evidence>
<dbReference type="InterPro" id="IPR042098">
    <property type="entry name" value="TauD-like_sf"/>
</dbReference>
<dbReference type="InterPro" id="IPR003819">
    <property type="entry name" value="TauD/TfdA-like"/>
</dbReference>
<dbReference type="GO" id="GO:0046872">
    <property type="term" value="F:metal ion binding"/>
    <property type="evidence" value="ECO:0007669"/>
    <property type="project" value="UniProtKB-KW"/>
</dbReference>
<evidence type="ECO:0000256" key="6">
    <source>
        <dbReference type="ARBA" id="ARBA00023004"/>
    </source>
</evidence>
<dbReference type="RefSeq" id="WP_132686372.1">
    <property type="nucleotide sequence ID" value="NZ_SMLA01000071.1"/>
</dbReference>
<evidence type="ECO:0000313" key="10">
    <source>
        <dbReference type="Proteomes" id="UP000294723"/>
    </source>
</evidence>
<dbReference type="Gene3D" id="3.60.130.10">
    <property type="entry name" value="Clavaminate synthase-like"/>
    <property type="match status" value="1"/>
</dbReference>
<feature type="domain" description="TauD/TfdA-like" evidence="7">
    <location>
        <begin position="146"/>
        <end position="372"/>
    </location>
</feature>
<comment type="similarity">
    <text evidence="2">Belongs to the gamma-BBH/TMLD family.</text>
</comment>